<dbReference type="GO" id="GO:0003677">
    <property type="term" value="F:DNA binding"/>
    <property type="evidence" value="ECO:0007669"/>
    <property type="project" value="InterPro"/>
</dbReference>
<dbReference type="KEGG" id="slk:SLUN_13015"/>
<dbReference type="InterPro" id="IPR011109">
    <property type="entry name" value="DNA_bind_recombinase_dom"/>
</dbReference>
<keyword evidence="3" id="KW-1185">Reference proteome</keyword>
<dbReference type="Gene3D" id="3.40.50.1390">
    <property type="entry name" value="Resolvase, N-terminal catalytic domain"/>
    <property type="match status" value="1"/>
</dbReference>
<dbReference type="Pfam" id="PF13408">
    <property type="entry name" value="Zn_ribbon_recom"/>
    <property type="match status" value="1"/>
</dbReference>
<dbReference type="InterPro" id="IPR025827">
    <property type="entry name" value="Zn_ribbon_recom_dom"/>
</dbReference>
<dbReference type="InterPro" id="IPR036162">
    <property type="entry name" value="Resolvase-like_N_sf"/>
</dbReference>
<dbReference type="Proteomes" id="UP000244201">
    <property type="component" value="Chromosome"/>
</dbReference>
<name>A0A2R4T1G9_9ACTN</name>
<dbReference type="PANTHER" id="PTHR30461">
    <property type="entry name" value="DNA-INVERTASE FROM LAMBDOID PROPHAGE"/>
    <property type="match status" value="1"/>
</dbReference>
<gene>
    <name evidence="2" type="ORF">SLUN_13015</name>
</gene>
<dbReference type="PROSITE" id="PS51737">
    <property type="entry name" value="RECOMBINASE_DNA_BIND"/>
    <property type="match status" value="1"/>
</dbReference>
<dbReference type="SUPFAM" id="SSF53041">
    <property type="entry name" value="Resolvase-like"/>
    <property type="match status" value="1"/>
</dbReference>
<proteinExistence type="predicted"/>
<evidence type="ECO:0000313" key="3">
    <source>
        <dbReference type="Proteomes" id="UP000244201"/>
    </source>
</evidence>
<organism evidence="2 3">
    <name type="scientific">Streptomyces lunaelactis</name>
    <dbReference type="NCBI Taxonomy" id="1535768"/>
    <lineage>
        <taxon>Bacteria</taxon>
        <taxon>Bacillati</taxon>
        <taxon>Actinomycetota</taxon>
        <taxon>Actinomycetes</taxon>
        <taxon>Kitasatosporales</taxon>
        <taxon>Streptomycetaceae</taxon>
        <taxon>Streptomyces</taxon>
    </lineage>
</organism>
<dbReference type="PANTHER" id="PTHR30461:SF23">
    <property type="entry name" value="DNA RECOMBINASE-RELATED"/>
    <property type="match status" value="1"/>
</dbReference>
<accession>A0A2R4T1G9</accession>
<dbReference type="SMART" id="SM00857">
    <property type="entry name" value="Resolvase"/>
    <property type="match status" value="1"/>
</dbReference>
<sequence length="482" mass="52880">MNMTPSRAVILVRISDDKAGDAQGVGRQEEDCRSLAQRLGWTVAQVVTENDTSAYKRKRIKLPDGTSVLRTVRPRFRYVLDGLASGEFDGLIAYDLDRVARDMRDLEDLVDVVQSGYPHLPVESVSGSLRLANSSDIAMARVMTVMANKSSSDTGRRVARKHEELAAAGKPGGGGFRGYGYDVRNLEIVPEEAEIVREIAGRILDDESLNAIAADLQAREVPTVTGAPWNSRSVKSIVTKPRVAGLRAHRGDVVGDAVWPPILDRGQWEDVCARLAGRVRNVDLTLQRWLTGVLVCSKCGRTMPGAQGNNGVRYWCATPRGGCGKIAIKAEPVEAEIERRVLEGLSGPQVLEQLRHAATTEATDDARRSLAEDEQQLKELAGMWARKQVSLAEYREARSLIEARVKDSRAFVTSRAPRVLRRLLAGDIHEGWHALTPADKREVVIALGGMWRVMPHDRSKGNKFNPARLVPIEAGEQPPASA</sequence>
<dbReference type="InterPro" id="IPR038109">
    <property type="entry name" value="DNA_bind_recomb_sf"/>
</dbReference>
<reference evidence="2 3" key="1">
    <citation type="submission" date="2018-01" db="EMBL/GenBank/DDBJ databases">
        <title>Complete genome sequence of Streptomyces lunaelactis MM109T, a Ferroverdin A producer isolated from cave moonmilk deposits.</title>
        <authorList>
            <person name="Naome A."/>
            <person name="Martinet L."/>
            <person name="Maciejewska M."/>
            <person name="Anderssen S."/>
            <person name="Adam D."/>
            <person name="Tenconi E."/>
            <person name="Deflandre B."/>
            <person name="Arguelles-Arias A."/>
            <person name="Calusinska M."/>
            <person name="Copieters W."/>
            <person name="Karim L."/>
            <person name="Hanikenne M."/>
            <person name="Baurain D."/>
            <person name="van Wezel G."/>
            <person name="Smargiasso N."/>
            <person name="de Pauw E."/>
            <person name="Delfosse P."/>
            <person name="Rigali S."/>
        </authorList>
    </citation>
    <scope>NUCLEOTIDE SEQUENCE [LARGE SCALE GENOMIC DNA]</scope>
    <source>
        <strain evidence="2 3">MM109</strain>
    </source>
</reference>
<dbReference type="InterPro" id="IPR050639">
    <property type="entry name" value="SSR_resolvase"/>
</dbReference>
<dbReference type="InterPro" id="IPR006119">
    <property type="entry name" value="Resolv_N"/>
</dbReference>
<feature type="domain" description="Recombinase" evidence="1">
    <location>
        <begin position="178"/>
        <end position="281"/>
    </location>
</feature>
<dbReference type="Pfam" id="PF07508">
    <property type="entry name" value="Recombinase"/>
    <property type="match status" value="1"/>
</dbReference>
<dbReference type="Gene3D" id="3.90.1750.20">
    <property type="entry name" value="Putative Large Serine Recombinase, Chain B, Domain 2"/>
    <property type="match status" value="1"/>
</dbReference>
<dbReference type="Pfam" id="PF00239">
    <property type="entry name" value="Resolvase"/>
    <property type="match status" value="1"/>
</dbReference>
<dbReference type="AlphaFoldDB" id="A0A2R4T1G9"/>
<dbReference type="CDD" id="cd00338">
    <property type="entry name" value="Ser_Recombinase"/>
    <property type="match status" value="1"/>
</dbReference>
<protein>
    <recommendedName>
        <fullName evidence="1">Recombinase domain-containing protein</fullName>
    </recommendedName>
</protein>
<dbReference type="EMBL" id="CP026304">
    <property type="protein sequence ID" value="AVZ72976.1"/>
    <property type="molecule type" value="Genomic_DNA"/>
</dbReference>
<evidence type="ECO:0000313" key="2">
    <source>
        <dbReference type="EMBL" id="AVZ72976.1"/>
    </source>
</evidence>
<dbReference type="GO" id="GO:0000150">
    <property type="term" value="F:DNA strand exchange activity"/>
    <property type="evidence" value="ECO:0007669"/>
    <property type="project" value="InterPro"/>
</dbReference>
<evidence type="ECO:0000259" key="1">
    <source>
        <dbReference type="PROSITE" id="PS51737"/>
    </source>
</evidence>